<proteinExistence type="inferred from homology"/>
<evidence type="ECO:0000313" key="4">
    <source>
        <dbReference type="EMBL" id="QEC64202.1"/>
    </source>
</evidence>
<keyword evidence="5" id="KW-1185">Reference proteome</keyword>
<feature type="binding site" evidence="3">
    <location>
        <position position="121"/>
    </location>
    <ligand>
        <name>a divalent metal cation</name>
        <dbReference type="ChEBI" id="CHEBI:60240"/>
    </ligand>
</feature>
<dbReference type="PANTHER" id="PTHR37302:SF1">
    <property type="entry name" value="PROTEIN DINB"/>
    <property type="match status" value="1"/>
</dbReference>
<sequence length="153" mass="17557">MKEYFTRLFNYDKYTNLLVAENIVKAGSPNDSTRLMAHLLTAQQIWLARCNGESATGRVLWPEDWKADELAKVAEENGKAWLDLLNTYTAADFDKTINYQNLQGDSFENKLSDILAHVINHGTHHRAQIGQQLKLSGIEKLPVTDYIYYIRTH</sequence>
<dbReference type="Proteomes" id="UP000321479">
    <property type="component" value="Chromosome"/>
</dbReference>
<dbReference type="RefSeq" id="WP_147032792.1">
    <property type="nucleotide sequence ID" value="NZ_CP042436.1"/>
</dbReference>
<evidence type="ECO:0000256" key="2">
    <source>
        <dbReference type="ARBA" id="ARBA00022723"/>
    </source>
</evidence>
<dbReference type="KEGG" id="mgin:FRZ54_16990"/>
<gene>
    <name evidence="4" type="ORF">FRZ54_16990</name>
</gene>
<dbReference type="Gene3D" id="1.20.120.450">
    <property type="entry name" value="dinb family like domain"/>
    <property type="match status" value="1"/>
</dbReference>
<evidence type="ECO:0000256" key="3">
    <source>
        <dbReference type="PIRSR" id="PIRSR607837-1"/>
    </source>
</evidence>
<dbReference type="OrthoDB" id="9811413at2"/>
<organism evidence="4 5">
    <name type="scientific">Mucilaginibacter ginsenosidivorans</name>
    <dbReference type="NCBI Taxonomy" id="398053"/>
    <lineage>
        <taxon>Bacteria</taxon>
        <taxon>Pseudomonadati</taxon>
        <taxon>Bacteroidota</taxon>
        <taxon>Sphingobacteriia</taxon>
        <taxon>Sphingobacteriales</taxon>
        <taxon>Sphingobacteriaceae</taxon>
        <taxon>Mucilaginibacter</taxon>
    </lineage>
</organism>
<protein>
    <recommendedName>
        <fullName evidence="6">Damage-inducible protein DinB</fullName>
    </recommendedName>
</protein>
<dbReference type="PANTHER" id="PTHR37302">
    <property type="entry name" value="SLR1116 PROTEIN"/>
    <property type="match status" value="1"/>
</dbReference>
<name>A0A5B8UYW8_9SPHI</name>
<accession>A0A5B8UYW8</accession>
<dbReference type="InterPro" id="IPR007837">
    <property type="entry name" value="DinB"/>
</dbReference>
<dbReference type="Pfam" id="PF05163">
    <property type="entry name" value="DinB"/>
    <property type="match status" value="1"/>
</dbReference>
<dbReference type="EMBL" id="CP042436">
    <property type="protein sequence ID" value="QEC64202.1"/>
    <property type="molecule type" value="Genomic_DNA"/>
</dbReference>
<dbReference type="SUPFAM" id="SSF109854">
    <property type="entry name" value="DinB/YfiT-like putative metalloenzymes"/>
    <property type="match status" value="1"/>
</dbReference>
<reference evidence="4 5" key="1">
    <citation type="journal article" date="2017" name="Curr. Microbiol.">
        <title>Mucilaginibacter ginsenosidivorans sp. nov., Isolated from Soil of Ginseng Field.</title>
        <authorList>
            <person name="Kim M.M."/>
            <person name="Siddiqi M.Z."/>
            <person name="Im W.T."/>
        </authorList>
    </citation>
    <scope>NUCLEOTIDE SEQUENCE [LARGE SCALE GENOMIC DNA]</scope>
    <source>
        <strain evidence="4 5">Gsoil 3017</strain>
    </source>
</reference>
<dbReference type="GO" id="GO:0046872">
    <property type="term" value="F:metal ion binding"/>
    <property type="evidence" value="ECO:0007669"/>
    <property type="project" value="UniProtKB-KW"/>
</dbReference>
<evidence type="ECO:0008006" key="6">
    <source>
        <dbReference type="Google" id="ProtNLM"/>
    </source>
</evidence>
<dbReference type="InterPro" id="IPR034660">
    <property type="entry name" value="DinB/YfiT-like"/>
</dbReference>
<keyword evidence="2 3" id="KW-0479">Metal-binding</keyword>
<evidence type="ECO:0000256" key="1">
    <source>
        <dbReference type="ARBA" id="ARBA00008635"/>
    </source>
</evidence>
<comment type="similarity">
    <text evidence="1">Belongs to the DinB family.</text>
</comment>
<evidence type="ECO:0000313" key="5">
    <source>
        <dbReference type="Proteomes" id="UP000321479"/>
    </source>
</evidence>
<feature type="binding site" evidence="3">
    <location>
        <position position="125"/>
    </location>
    <ligand>
        <name>a divalent metal cation</name>
        <dbReference type="ChEBI" id="CHEBI:60240"/>
    </ligand>
</feature>
<dbReference type="AlphaFoldDB" id="A0A5B8UYW8"/>
<feature type="binding site" evidence="3">
    <location>
        <position position="38"/>
    </location>
    <ligand>
        <name>a divalent metal cation</name>
        <dbReference type="ChEBI" id="CHEBI:60240"/>
    </ligand>
</feature>